<dbReference type="EMBL" id="PGCJ01000976">
    <property type="protein sequence ID" value="PLW12622.1"/>
    <property type="molecule type" value="Genomic_DNA"/>
</dbReference>
<name>A0A2N5SH95_9BASI</name>
<sequence>MKIFLDRCVEFVYRPRTHLSILLGLIFPRFKRTSFEVTRPSSELSLPHMSSKSNLI</sequence>
<protein>
    <submittedName>
        <fullName evidence="1">Uncharacterized protein</fullName>
    </submittedName>
</protein>
<dbReference type="AlphaFoldDB" id="A0A2N5SH95"/>
<dbReference type="Proteomes" id="UP000235388">
    <property type="component" value="Unassembled WGS sequence"/>
</dbReference>
<keyword evidence="2" id="KW-1185">Reference proteome</keyword>
<evidence type="ECO:0000313" key="1">
    <source>
        <dbReference type="EMBL" id="PLW12622.1"/>
    </source>
</evidence>
<reference evidence="1 2" key="1">
    <citation type="submission" date="2017-11" db="EMBL/GenBank/DDBJ databases">
        <title>De novo assembly and phasing of dikaryotic genomes from two isolates of Puccinia coronata f. sp. avenae, the causal agent of oat crown rust.</title>
        <authorList>
            <person name="Miller M.E."/>
            <person name="Zhang Y."/>
            <person name="Omidvar V."/>
            <person name="Sperschneider J."/>
            <person name="Schwessinger B."/>
            <person name="Raley C."/>
            <person name="Palmer J.M."/>
            <person name="Garnica D."/>
            <person name="Upadhyaya N."/>
            <person name="Rathjen J."/>
            <person name="Taylor J.M."/>
            <person name="Park R.F."/>
            <person name="Dodds P.N."/>
            <person name="Hirsch C.D."/>
            <person name="Kianian S.F."/>
            <person name="Figueroa M."/>
        </authorList>
    </citation>
    <scope>NUCLEOTIDE SEQUENCE [LARGE SCALE GENOMIC DNA]</scope>
    <source>
        <strain evidence="1">12NC29</strain>
    </source>
</reference>
<proteinExistence type="predicted"/>
<gene>
    <name evidence="1" type="ORF">PCANC_20256</name>
</gene>
<evidence type="ECO:0000313" key="2">
    <source>
        <dbReference type="Proteomes" id="UP000235388"/>
    </source>
</evidence>
<organism evidence="1 2">
    <name type="scientific">Puccinia coronata f. sp. avenae</name>
    <dbReference type="NCBI Taxonomy" id="200324"/>
    <lineage>
        <taxon>Eukaryota</taxon>
        <taxon>Fungi</taxon>
        <taxon>Dikarya</taxon>
        <taxon>Basidiomycota</taxon>
        <taxon>Pucciniomycotina</taxon>
        <taxon>Pucciniomycetes</taxon>
        <taxon>Pucciniales</taxon>
        <taxon>Pucciniaceae</taxon>
        <taxon>Puccinia</taxon>
    </lineage>
</organism>
<accession>A0A2N5SH95</accession>
<comment type="caution">
    <text evidence="1">The sequence shown here is derived from an EMBL/GenBank/DDBJ whole genome shotgun (WGS) entry which is preliminary data.</text>
</comment>